<dbReference type="PANTHER" id="PTHR10587">
    <property type="entry name" value="GLYCOSYL TRANSFERASE-RELATED"/>
    <property type="match status" value="1"/>
</dbReference>
<dbReference type="InterPro" id="IPR011330">
    <property type="entry name" value="Glyco_hydro/deAcase_b/a-brl"/>
</dbReference>
<evidence type="ECO:0000313" key="3">
    <source>
        <dbReference type="Proteomes" id="UP000319852"/>
    </source>
</evidence>
<proteinExistence type="predicted"/>
<dbReference type="AlphaFoldDB" id="A0A517MW38"/>
<dbReference type="CDD" id="cd10940">
    <property type="entry name" value="CE4_PuuE_HpPgdA_like_1"/>
    <property type="match status" value="1"/>
</dbReference>
<reference evidence="2 3" key="1">
    <citation type="submission" date="2019-02" db="EMBL/GenBank/DDBJ databases">
        <title>Deep-cultivation of Planctomycetes and their phenomic and genomic characterization uncovers novel biology.</title>
        <authorList>
            <person name="Wiegand S."/>
            <person name="Jogler M."/>
            <person name="Boedeker C."/>
            <person name="Pinto D."/>
            <person name="Vollmers J."/>
            <person name="Rivas-Marin E."/>
            <person name="Kohn T."/>
            <person name="Peeters S.H."/>
            <person name="Heuer A."/>
            <person name="Rast P."/>
            <person name="Oberbeckmann S."/>
            <person name="Bunk B."/>
            <person name="Jeske O."/>
            <person name="Meyerdierks A."/>
            <person name="Storesund J.E."/>
            <person name="Kallscheuer N."/>
            <person name="Luecker S."/>
            <person name="Lage O.M."/>
            <person name="Pohl T."/>
            <person name="Merkel B.J."/>
            <person name="Hornburger P."/>
            <person name="Mueller R.-W."/>
            <person name="Bruemmer F."/>
            <person name="Labrenz M."/>
            <person name="Spormann A.M."/>
            <person name="Op den Camp H."/>
            <person name="Overmann J."/>
            <person name="Amann R."/>
            <person name="Jetten M.S.M."/>
            <person name="Mascher T."/>
            <person name="Medema M.H."/>
            <person name="Devos D.P."/>
            <person name="Kaster A.-K."/>
            <person name="Ovreas L."/>
            <person name="Rohde M."/>
            <person name="Galperin M.Y."/>
            <person name="Jogler C."/>
        </authorList>
    </citation>
    <scope>NUCLEOTIDE SEQUENCE [LARGE SCALE GENOMIC DNA]</scope>
    <source>
        <strain evidence="2 3">HG15A2</strain>
    </source>
</reference>
<gene>
    <name evidence="2" type="primary">pdaA</name>
    <name evidence="2" type="ORF">HG15A2_22960</name>
</gene>
<evidence type="ECO:0000313" key="2">
    <source>
        <dbReference type="EMBL" id="QDS99007.1"/>
    </source>
</evidence>
<dbReference type="SUPFAM" id="SSF88713">
    <property type="entry name" value="Glycoside hydrolase/deacetylase"/>
    <property type="match status" value="1"/>
</dbReference>
<name>A0A517MW38_9BACT</name>
<dbReference type="InterPro" id="IPR050248">
    <property type="entry name" value="Polysacc_deacetylase_ArnD"/>
</dbReference>
<dbReference type="KEGG" id="amob:HG15A2_22960"/>
<accession>A0A517MW38</accession>
<feature type="domain" description="NodB homology" evidence="1">
    <location>
        <begin position="17"/>
        <end position="151"/>
    </location>
</feature>
<dbReference type="GO" id="GO:0016810">
    <property type="term" value="F:hydrolase activity, acting on carbon-nitrogen (but not peptide) bonds"/>
    <property type="evidence" value="ECO:0007669"/>
    <property type="project" value="InterPro"/>
</dbReference>
<dbReference type="InterPro" id="IPR002509">
    <property type="entry name" value="NODB_dom"/>
</dbReference>
<dbReference type="Proteomes" id="UP000319852">
    <property type="component" value="Chromosome"/>
</dbReference>
<evidence type="ECO:0000259" key="1">
    <source>
        <dbReference type="PROSITE" id="PS51677"/>
    </source>
</evidence>
<dbReference type="EC" id="3.5.1.-" evidence="2"/>
<protein>
    <submittedName>
        <fullName evidence="2">Peptidoglycan-N-acetylmuramic acid deacetylase PdaA</fullName>
        <ecNumber evidence="2">3.5.1.-</ecNumber>
    </submittedName>
</protein>
<dbReference type="RefSeq" id="WP_145060294.1">
    <property type="nucleotide sequence ID" value="NZ_CP036263.1"/>
</dbReference>
<sequence>MPKALASLSLDLDNKWSYMKTHGDEGWEAFPSYLDTVVPRVLDFLKRRDLTITFFVVGQDAVLPENGAALKSLADAGHEIGNHSFHHEPWLHLYKPEQIEVELARAEEAILSATGKRPTGFRGPGFSFSPQLLKTLAARGYEYDASTFPTFLGPLARLYYFFTSDLTPEEKADRKQLFGKLSEGFRPLRPYVWPDVEPPLLEIPVTTMPLFKVPIHVSYLLYLGQFSQLLAMTYFRMALRLCQLMRVEPSLLLHPLDFMGGDDDADLAFFPAMGQTAEKKIDLVGKAVDLMASRYDVVPMHKHAAKFIGELPAGSSRESTSKVQQREAASV</sequence>
<keyword evidence="2" id="KW-0378">Hydrolase</keyword>
<dbReference type="GO" id="GO:0005975">
    <property type="term" value="P:carbohydrate metabolic process"/>
    <property type="evidence" value="ECO:0007669"/>
    <property type="project" value="InterPro"/>
</dbReference>
<dbReference type="EMBL" id="CP036263">
    <property type="protein sequence ID" value="QDS99007.1"/>
    <property type="molecule type" value="Genomic_DNA"/>
</dbReference>
<dbReference type="OrthoDB" id="9763050at2"/>
<organism evidence="2 3">
    <name type="scientific">Adhaeretor mobilis</name>
    <dbReference type="NCBI Taxonomy" id="1930276"/>
    <lineage>
        <taxon>Bacteria</taxon>
        <taxon>Pseudomonadati</taxon>
        <taxon>Planctomycetota</taxon>
        <taxon>Planctomycetia</taxon>
        <taxon>Pirellulales</taxon>
        <taxon>Lacipirellulaceae</taxon>
        <taxon>Adhaeretor</taxon>
    </lineage>
</organism>
<keyword evidence="3" id="KW-1185">Reference proteome</keyword>
<dbReference type="Gene3D" id="3.20.20.370">
    <property type="entry name" value="Glycoside hydrolase/deacetylase"/>
    <property type="match status" value="1"/>
</dbReference>
<dbReference type="Pfam" id="PF01522">
    <property type="entry name" value="Polysacc_deac_1"/>
    <property type="match status" value="1"/>
</dbReference>
<dbReference type="PROSITE" id="PS51677">
    <property type="entry name" value="NODB"/>
    <property type="match status" value="1"/>
</dbReference>